<evidence type="ECO:0000313" key="2">
    <source>
        <dbReference type="Proteomes" id="UP000326759"/>
    </source>
</evidence>
<reference evidence="1 2" key="1">
    <citation type="journal article" date="2019" name="PLoS Biol.">
        <title>Sex chromosomes control vertical transmission of feminizing Wolbachia symbionts in an isopod.</title>
        <authorList>
            <person name="Becking T."/>
            <person name="Chebbi M.A."/>
            <person name="Giraud I."/>
            <person name="Moumen B."/>
            <person name="Laverre T."/>
            <person name="Caubet Y."/>
            <person name="Peccoud J."/>
            <person name="Gilbert C."/>
            <person name="Cordaux R."/>
        </authorList>
    </citation>
    <scope>NUCLEOTIDE SEQUENCE [LARGE SCALE GENOMIC DNA]</scope>
    <source>
        <strain evidence="1">ANa2</strain>
        <tissue evidence="1">Whole body excluding digestive tract and cuticle</tissue>
    </source>
</reference>
<feature type="non-terminal residue" evidence="1">
    <location>
        <position position="134"/>
    </location>
</feature>
<dbReference type="Proteomes" id="UP000326759">
    <property type="component" value="Unassembled WGS sequence"/>
</dbReference>
<sequence length="134" mass="15579">MRECIWLLLHPSNGFLFRQEGDKFIVAEPVALTHWERRPLVLKDPSSCHECLGGTLLSYADGLREWRAEHFDDVLNQLEQTIFAQEGCQTLLWLMEELRTPFSTLETIYSVHSKAFTPSNDSPLFKSLRWVDLL</sequence>
<protein>
    <submittedName>
        <fullName evidence="1">Uncharacterized protein</fullName>
    </submittedName>
</protein>
<comment type="caution">
    <text evidence="1">The sequence shown here is derived from an EMBL/GenBank/DDBJ whole genome shotgun (WGS) entry which is preliminary data.</text>
</comment>
<dbReference type="AlphaFoldDB" id="A0A5N5T6D5"/>
<keyword evidence="2" id="KW-1185">Reference proteome</keyword>
<evidence type="ECO:0000313" key="1">
    <source>
        <dbReference type="EMBL" id="KAB7502032.1"/>
    </source>
</evidence>
<dbReference type="EMBL" id="SEYY01008760">
    <property type="protein sequence ID" value="KAB7502032.1"/>
    <property type="molecule type" value="Genomic_DNA"/>
</dbReference>
<gene>
    <name evidence="1" type="ORF">Anas_11459</name>
</gene>
<name>A0A5N5T6D5_9CRUS</name>
<proteinExistence type="predicted"/>
<accession>A0A5N5T6D5</accession>
<organism evidence="1 2">
    <name type="scientific">Armadillidium nasatum</name>
    <dbReference type="NCBI Taxonomy" id="96803"/>
    <lineage>
        <taxon>Eukaryota</taxon>
        <taxon>Metazoa</taxon>
        <taxon>Ecdysozoa</taxon>
        <taxon>Arthropoda</taxon>
        <taxon>Crustacea</taxon>
        <taxon>Multicrustacea</taxon>
        <taxon>Malacostraca</taxon>
        <taxon>Eumalacostraca</taxon>
        <taxon>Peracarida</taxon>
        <taxon>Isopoda</taxon>
        <taxon>Oniscidea</taxon>
        <taxon>Crinocheta</taxon>
        <taxon>Armadillidiidae</taxon>
        <taxon>Armadillidium</taxon>
    </lineage>
</organism>